<evidence type="ECO:0000313" key="3">
    <source>
        <dbReference type="Proteomes" id="UP000199392"/>
    </source>
</evidence>
<protein>
    <submittedName>
        <fullName evidence="2">Uncharacterized protein</fullName>
    </submittedName>
</protein>
<sequence length="54" mass="5962">MGYSPSKKQLDLKDFLSQPAKKRPGAKTFGFQKFRTPPTPVAKPAAQPAEEKSE</sequence>
<organism evidence="2 3">
    <name type="scientific">Alloyangia pacifica</name>
    <dbReference type="NCBI Taxonomy" id="311180"/>
    <lineage>
        <taxon>Bacteria</taxon>
        <taxon>Pseudomonadati</taxon>
        <taxon>Pseudomonadota</taxon>
        <taxon>Alphaproteobacteria</taxon>
        <taxon>Rhodobacterales</taxon>
        <taxon>Roseobacteraceae</taxon>
        <taxon>Alloyangia</taxon>
    </lineage>
</organism>
<dbReference type="RefSeq" id="WP_176806989.1">
    <property type="nucleotide sequence ID" value="NZ_FNCL01000029.1"/>
</dbReference>
<dbReference type="Proteomes" id="UP000199392">
    <property type="component" value="Unassembled WGS sequence"/>
</dbReference>
<evidence type="ECO:0000256" key="1">
    <source>
        <dbReference type="SAM" id="MobiDB-lite"/>
    </source>
</evidence>
<dbReference type="EMBL" id="FOZW01000009">
    <property type="protein sequence ID" value="SFT07847.1"/>
    <property type="molecule type" value="Genomic_DNA"/>
</dbReference>
<name>A0A1I6V2R2_9RHOB</name>
<gene>
    <name evidence="2" type="ORF">SAMN04488050_109246</name>
</gene>
<evidence type="ECO:0000313" key="2">
    <source>
        <dbReference type="EMBL" id="SFT07847.1"/>
    </source>
</evidence>
<accession>A0A1I6V2R2</accession>
<feature type="region of interest" description="Disordered" evidence="1">
    <location>
        <begin position="1"/>
        <end position="54"/>
    </location>
</feature>
<reference evidence="3" key="1">
    <citation type="submission" date="2016-10" db="EMBL/GenBank/DDBJ databases">
        <authorList>
            <person name="Varghese N."/>
            <person name="Submissions S."/>
        </authorList>
    </citation>
    <scope>NUCLEOTIDE SEQUENCE [LARGE SCALE GENOMIC DNA]</scope>
    <source>
        <strain evidence="3">DSM 26894</strain>
    </source>
</reference>
<dbReference type="STRING" id="311180.SAMN04488050_109246"/>
<keyword evidence="3" id="KW-1185">Reference proteome</keyword>
<dbReference type="AlphaFoldDB" id="A0A1I6V2R2"/>
<proteinExistence type="predicted"/>